<dbReference type="NCBIfam" id="NF006137">
    <property type="entry name" value="PRK08286.1"/>
    <property type="match status" value="1"/>
</dbReference>
<dbReference type="EC" id="5.4.1.-" evidence="7"/>
<evidence type="ECO:0000313" key="6">
    <source>
        <dbReference type="EMBL" id="KXI10331.1"/>
    </source>
</evidence>
<dbReference type="GO" id="GO:0016993">
    <property type="term" value="F:precorrin-8X methylmutase activity"/>
    <property type="evidence" value="ECO:0007669"/>
    <property type="project" value="InterPro"/>
</dbReference>
<evidence type="ECO:0000313" key="7">
    <source>
        <dbReference type="EMBL" id="SUB60296.1"/>
    </source>
</evidence>
<gene>
    <name evidence="7" type="primary">cbiC</name>
    <name evidence="6" type="ORF">HMPREF3195_01917</name>
    <name evidence="7" type="ORF">NCTC11460_00195</name>
</gene>
<dbReference type="RefSeq" id="WP_002846180.1">
    <property type="nucleotide sequence ID" value="NZ_CAMPYD010000010.1"/>
</dbReference>
<keyword evidence="4 7" id="KW-0413">Isomerase</keyword>
<evidence type="ECO:0000256" key="1">
    <source>
        <dbReference type="ARBA" id="ARBA00004953"/>
    </source>
</evidence>
<dbReference type="EMBL" id="UGTB01000004">
    <property type="protein sequence ID" value="SUB60296.1"/>
    <property type="molecule type" value="Genomic_DNA"/>
</dbReference>
<dbReference type="Proteomes" id="UP000255101">
    <property type="component" value="Unassembled WGS sequence"/>
</dbReference>
<name>A0A135YLU6_9FIRM</name>
<dbReference type="PANTHER" id="PTHR43588:SF1">
    <property type="entry name" value="COBALT-PRECORRIN-8 METHYLMUTASE"/>
    <property type="match status" value="1"/>
</dbReference>
<dbReference type="SUPFAM" id="SSF63965">
    <property type="entry name" value="Precorrin-8X methylmutase CbiC/CobH"/>
    <property type="match status" value="1"/>
</dbReference>
<sequence>MEYIKDPSLIENKSFEIIQGIIDETRPDYRFRSKIEEMIIKRAIHTTADFDYLDILKISDKAVENIVNALKNKATIYTDTTMGLSGINKRLLDSMECGYECLISDERTVRLAKEKGITRSMAAVEIAGQDKNDKIFIFGNAPTAIYRAIELDEENKLGASAVIGVVVGFVGAEDSKEKLMESDLEYIVSRGRKGGSNLAAAIINAILYYYFRD</sequence>
<comment type="similarity">
    <text evidence="2">Belongs to the CobH/CbiC family.</text>
</comment>
<dbReference type="InterPro" id="IPR003722">
    <property type="entry name" value="Cbl_synth_CobH/CbiC"/>
</dbReference>
<dbReference type="GO" id="GO:0009236">
    <property type="term" value="P:cobalamin biosynthetic process"/>
    <property type="evidence" value="ECO:0007669"/>
    <property type="project" value="UniProtKB-UniPathway"/>
</dbReference>
<organism evidence="6 8">
    <name type="scientific">Peptostreptococcus anaerobius</name>
    <dbReference type="NCBI Taxonomy" id="1261"/>
    <lineage>
        <taxon>Bacteria</taxon>
        <taxon>Bacillati</taxon>
        <taxon>Bacillota</taxon>
        <taxon>Clostridia</taxon>
        <taxon>Peptostreptococcales</taxon>
        <taxon>Peptostreptococcaceae</taxon>
        <taxon>Peptostreptococcus</taxon>
    </lineage>
</organism>
<comment type="pathway">
    <text evidence="1">Cofactor biosynthesis; adenosylcobalamin biosynthesis.</text>
</comment>
<keyword evidence="3" id="KW-0169">Cobalamin biosynthesis</keyword>
<reference evidence="7 9" key="2">
    <citation type="submission" date="2018-06" db="EMBL/GenBank/DDBJ databases">
        <authorList>
            <consortium name="Pathogen Informatics"/>
            <person name="Doyle S."/>
        </authorList>
    </citation>
    <scope>NUCLEOTIDE SEQUENCE [LARGE SCALE GENOMIC DNA]</scope>
    <source>
        <strain evidence="7 9">NCTC11460</strain>
    </source>
</reference>
<protein>
    <submittedName>
        <fullName evidence="6">Cobalt-precorrin-8X methylmutase</fullName>
        <ecNumber evidence="7">5.4.1.-</ecNumber>
    </submittedName>
</protein>
<feature type="domain" description="Cobalamin biosynthesis precorrin-8X methylmutase CobH/CbiC" evidence="5">
    <location>
        <begin position="10"/>
        <end position="208"/>
    </location>
</feature>
<dbReference type="Pfam" id="PF02570">
    <property type="entry name" value="CbiC"/>
    <property type="match status" value="1"/>
</dbReference>
<dbReference type="InterPro" id="IPR036588">
    <property type="entry name" value="CobH/CbiC_sf"/>
</dbReference>
<evidence type="ECO:0000313" key="8">
    <source>
        <dbReference type="Proteomes" id="UP000070326"/>
    </source>
</evidence>
<dbReference type="PATRIC" id="fig|1261.3.peg.969"/>
<evidence type="ECO:0000256" key="2">
    <source>
        <dbReference type="ARBA" id="ARBA00009774"/>
    </source>
</evidence>
<dbReference type="UniPathway" id="UPA00148"/>
<reference evidence="6 8" key="1">
    <citation type="submission" date="2016-02" db="EMBL/GenBank/DDBJ databases">
        <authorList>
            <person name="Wen L."/>
            <person name="He K."/>
            <person name="Yang H."/>
        </authorList>
    </citation>
    <scope>NUCLEOTIDE SEQUENCE [LARGE SCALE GENOMIC DNA]</scope>
    <source>
        <strain evidence="6 8">MJR8628A</strain>
    </source>
</reference>
<evidence type="ECO:0000313" key="9">
    <source>
        <dbReference type="Proteomes" id="UP000255101"/>
    </source>
</evidence>
<evidence type="ECO:0000256" key="4">
    <source>
        <dbReference type="ARBA" id="ARBA00023235"/>
    </source>
</evidence>
<evidence type="ECO:0000256" key="3">
    <source>
        <dbReference type="ARBA" id="ARBA00022573"/>
    </source>
</evidence>
<dbReference type="eggNOG" id="COG2082">
    <property type="taxonomic scope" value="Bacteria"/>
</dbReference>
<dbReference type="Proteomes" id="UP000070326">
    <property type="component" value="Unassembled WGS sequence"/>
</dbReference>
<dbReference type="EMBL" id="LSQZ01000099">
    <property type="protein sequence ID" value="KXI10331.1"/>
    <property type="molecule type" value="Genomic_DNA"/>
</dbReference>
<dbReference type="Gene3D" id="3.40.50.10230">
    <property type="entry name" value="Cobalamin biosynthesis CobH/CbiC, precorrin-8X methylmutase"/>
    <property type="match status" value="1"/>
</dbReference>
<dbReference type="AlphaFoldDB" id="A0A135YLU6"/>
<evidence type="ECO:0000259" key="5">
    <source>
        <dbReference type="Pfam" id="PF02570"/>
    </source>
</evidence>
<proteinExistence type="inferred from homology"/>
<accession>A0A135YLU6</accession>
<dbReference type="PANTHER" id="PTHR43588">
    <property type="entry name" value="COBALT-PRECORRIN-8 METHYLMUTASE"/>
    <property type="match status" value="1"/>
</dbReference>
<dbReference type="GeneID" id="79842970"/>
<dbReference type="STRING" id="1261.HMPREF3195_01917"/>